<proteinExistence type="inferred from homology"/>
<sequence>VLLLVNVASECGYTDGHYRELVQIQEEFSSHGFSVIAFPCNQFGHQEPNDDKSILKFVKKQYNLNFPLFSKIDVGGEHAHPLYVYLYKATSDYPKWNFGKYLVDRNGKVVKFFSQNITPREVVPYIELLIENKTIDSYHTDL</sequence>
<keyword evidence="2 4" id="KW-0575">Peroxidase</keyword>
<dbReference type="InterPro" id="IPR029760">
    <property type="entry name" value="GPX_CS"/>
</dbReference>
<dbReference type="Gene3D" id="3.40.30.10">
    <property type="entry name" value="Glutaredoxin"/>
    <property type="match status" value="1"/>
</dbReference>
<dbReference type="PANTHER" id="PTHR11592">
    <property type="entry name" value="GLUTATHIONE PEROXIDASE"/>
    <property type="match status" value="1"/>
</dbReference>
<name>A0A6S7KMI8_PARCT</name>
<protein>
    <recommendedName>
        <fullName evidence="4">Glutathione peroxidase</fullName>
    </recommendedName>
</protein>
<evidence type="ECO:0000256" key="3">
    <source>
        <dbReference type="ARBA" id="ARBA00023002"/>
    </source>
</evidence>
<dbReference type="PRINTS" id="PR01011">
    <property type="entry name" value="GLUTPROXDASE"/>
</dbReference>
<dbReference type="Proteomes" id="UP001152795">
    <property type="component" value="Unassembled WGS sequence"/>
</dbReference>
<feature type="non-terminal residue" evidence="5">
    <location>
        <position position="1"/>
    </location>
</feature>
<evidence type="ECO:0000313" key="6">
    <source>
        <dbReference type="Proteomes" id="UP001152795"/>
    </source>
</evidence>
<dbReference type="InterPro" id="IPR000889">
    <property type="entry name" value="Glutathione_peroxidase"/>
</dbReference>
<dbReference type="CDD" id="cd00340">
    <property type="entry name" value="GSH_Peroxidase"/>
    <property type="match status" value="1"/>
</dbReference>
<comment type="similarity">
    <text evidence="1 4">Belongs to the glutathione peroxidase family.</text>
</comment>
<evidence type="ECO:0000256" key="1">
    <source>
        <dbReference type="ARBA" id="ARBA00006926"/>
    </source>
</evidence>
<dbReference type="PIRSF" id="PIRSF000303">
    <property type="entry name" value="Glutathion_perox"/>
    <property type="match status" value="1"/>
</dbReference>
<evidence type="ECO:0000256" key="4">
    <source>
        <dbReference type="RuleBase" id="RU000499"/>
    </source>
</evidence>
<dbReference type="EMBL" id="CACRXK020032567">
    <property type="protein sequence ID" value="CAB4043530.1"/>
    <property type="molecule type" value="Genomic_DNA"/>
</dbReference>
<evidence type="ECO:0000313" key="5">
    <source>
        <dbReference type="EMBL" id="CAB4043530.1"/>
    </source>
</evidence>
<dbReference type="PROSITE" id="PS51355">
    <property type="entry name" value="GLUTATHIONE_PEROXID_3"/>
    <property type="match status" value="1"/>
</dbReference>
<dbReference type="PANTHER" id="PTHR11592:SF78">
    <property type="entry name" value="GLUTATHIONE PEROXIDASE"/>
    <property type="match status" value="1"/>
</dbReference>
<dbReference type="PROSITE" id="PS00763">
    <property type="entry name" value="GLUTATHIONE_PEROXID_2"/>
    <property type="match status" value="1"/>
</dbReference>
<dbReference type="GO" id="GO:0004601">
    <property type="term" value="F:peroxidase activity"/>
    <property type="evidence" value="ECO:0007669"/>
    <property type="project" value="UniProtKB-KW"/>
</dbReference>
<dbReference type="InterPro" id="IPR036249">
    <property type="entry name" value="Thioredoxin-like_sf"/>
</dbReference>
<evidence type="ECO:0000256" key="2">
    <source>
        <dbReference type="ARBA" id="ARBA00022559"/>
    </source>
</evidence>
<organism evidence="5 6">
    <name type="scientific">Paramuricea clavata</name>
    <name type="common">Red gorgonian</name>
    <name type="synonym">Violescent sea-whip</name>
    <dbReference type="NCBI Taxonomy" id="317549"/>
    <lineage>
        <taxon>Eukaryota</taxon>
        <taxon>Metazoa</taxon>
        <taxon>Cnidaria</taxon>
        <taxon>Anthozoa</taxon>
        <taxon>Octocorallia</taxon>
        <taxon>Malacalcyonacea</taxon>
        <taxon>Plexauridae</taxon>
        <taxon>Paramuricea</taxon>
    </lineage>
</organism>
<reference evidence="5" key="1">
    <citation type="submission" date="2020-04" db="EMBL/GenBank/DDBJ databases">
        <authorList>
            <person name="Alioto T."/>
            <person name="Alioto T."/>
            <person name="Gomez Garrido J."/>
        </authorList>
    </citation>
    <scope>NUCLEOTIDE SEQUENCE</scope>
    <source>
        <strain evidence="5">A484AB</strain>
    </source>
</reference>
<gene>
    <name evidence="5" type="ORF">PACLA_8A069920</name>
</gene>
<dbReference type="GO" id="GO:0006979">
    <property type="term" value="P:response to oxidative stress"/>
    <property type="evidence" value="ECO:0007669"/>
    <property type="project" value="InterPro"/>
</dbReference>
<dbReference type="SUPFAM" id="SSF52833">
    <property type="entry name" value="Thioredoxin-like"/>
    <property type="match status" value="1"/>
</dbReference>
<dbReference type="Pfam" id="PF00255">
    <property type="entry name" value="GSHPx"/>
    <property type="match status" value="1"/>
</dbReference>
<accession>A0A6S7KMI8</accession>
<dbReference type="OrthoDB" id="446890at2759"/>
<keyword evidence="6" id="KW-1185">Reference proteome</keyword>
<comment type="caution">
    <text evidence="5">The sequence shown here is derived from an EMBL/GenBank/DDBJ whole genome shotgun (WGS) entry which is preliminary data.</text>
</comment>
<dbReference type="AlphaFoldDB" id="A0A6S7KMI8"/>
<keyword evidence="3 4" id="KW-0560">Oxidoreductase</keyword>